<sequence length="309" mass="33932">MLYPFTAIVGQEEMKLALLLNAINPSIGGVLIEGEKGTAKSTAVRALASLLPPMEESASAMTVVELPINATEDRVVGSINLEKALQEGVKAFEPGILQAAHQNILYVDEVNLLDDHIVDILLDVAAMGVNTVEREGVSHSHPSRFILVGTMNPEEGDLRPQLLDRFGLSVMVCGEQDPAQRMDVIKRRLTFGDNPAEFVDTYKESERALHERLLESRKLLPTIIPSDDILLKIASISIGVGVDGHRPDITMMHTARAHAAFHGRSHIIDDDIKVAARLTLKHRMRRLPFEEQGHDVDRIDTVVSAVLEG</sequence>
<proteinExistence type="predicted"/>
<name>A0ABN5XQR5_9FIRM</name>
<dbReference type="Pfam" id="PF07728">
    <property type="entry name" value="AAA_5"/>
    <property type="match status" value="1"/>
</dbReference>
<protein>
    <recommendedName>
        <fullName evidence="1">AAA+ ATPase domain-containing protein</fullName>
    </recommendedName>
</protein>
<dbReference type="PANTHER" id="PTHR35023">
    <property type="entry name" value="CHELATASE-RELATED"/>
    <property type="match status" value="1"/>
</dbReference>
<dbReference type="RefSeq" id="WP_155086811.1">
    <property type="nucleotide sequence ID" value="NZ_AP022321.1"/>
</dbReference>
<reference evidence="2 3" key="1">
    <citation type="journal article" date="2020" name="Int. J. Syst. Evol. Microbiol.">
        <title>Veillonella nakazawae sp. nov., an anaerobic gram-negative coccus isolated from the oral cavity of Japanese children.</title>
        <authorList>
            <person name="Mashima I."/>
            <person name="Theodorea C.F."/>
            <person name="Djais A.A."/>
            <person name="Kunihiro T."/>
            <person name="Kawamura Y."/>
            <person name="Otomo M."/>
            <person name="Saitoh M."/>
            <person name="Tamai R."/>
            <person name="Kiyoura Y."/>
        </authorList>
    </citation>
    <scope>NUCLEOTIDE SEQUENCE [LARGE SCALE GENOMIC DNA]</scope>
    <source>
        <strain evidence="2 3">T1-7</strain>
    </source>
</reference>
<dbReference type="SMART" id="SM00382">
    <property type="entry name" value="AAA"/>
    <property type="match status" value="1"/>
</dbReference>
<dbReference type="InterPro" id="IPR011704">
    <property type="entry name" value="ATPase_dyneun-rel_AAA"/>
</dbReference>
<dbReference type="Gene3D" id="3.40.50.300">
    <property type="entry name" value="P-loop containing nucleotide triphosphate hydrolases"/>
    <property type="match status" value="1"/>
</dbReference>
<evidence type="ECO:0000313" key="3">
    <source>
        <dbReference type="Proteomes" id="UP000509249"/>
    </source>
</evidence>
<evidence type="ECO:0000313" key="2">
    <source>
        <dbReference type="EMBL" id="BBU33616.1"/>
    </source>
</evidence>
<dbReference type="InterPro" id="IPR027417">
    <property type="entry name" value="P-loop_NTPase"/>
</dbReference>
<evidence type="ECO:0000259" key="1">
    <source>
        <dbReference type="SMART" id="SM00382"/>
    </source>
</evidence>
<gene>
    <name evidence="2" type="ORF">VEIT17_00620</name>
</gene>
<dbReference type="SUPFAM" id="SSF52540">
    <property type="entry name" value="P-loop containing nucleoside triphosphate hydrolases"/>
    <property type="match status" value="1"/>
</dbReference>
<dbReference type="Proteomes" id="UP000509249">
    <property type="component" value="Chromosome"/>
</dbReference>
<dbReference type="EMBL" id="AP022321">
    <property type="protein sequence ID" value="BBU33616.1"/>
    <property type="molecule type" value="Genomic_DNA"/>
</dbReference>
<dbReference type="InterPro" id="IPR003593">
    <property type="entry name" value="AAA+_ATPase"/>
</dbReference>
<organism evidence="2 3">
    <name type="scientific">Veillonella nakazawae</name>
    <dbReference type="NCBI Taxonomy" id="2682456"/>
    <lineage>
        <taxon>Bacteria</taxon>
        <taxon>Bacillati</taxon>
        <taxon>Bacillota</taxon>
        <taxon>Negativicutes</taxon>
        <taxon>Veillonellales</taxon>
        <taxon>Veillonellaceae</taxon>
        <taxon>Veillonella</taxon>
    </lineage>
</organism>
<feature type="domain" description="AAA+ ATPase" evidence="1">
    <location>
        <begin position="26"/>
        <end position="172"/>
    </location>
</feature>
<dbReference type="PANTHER" id="PTHR35023:SF1">
    <property type="entry name" value="MG-PROTOPORPHYRIN IX CHELATASE"/>
    <property type="match status" value="1"/>
</dbReference>
<dbReference type="InterPro" id="IPR052989">
    <property type="entry name" value="Mg-chelatase_DI-like"/>
</dbReference>
<keyword evidence="3" id="KW-1185">Reference proteome</keyword>
<dbReference type="Pfam" id="PF17863">
    <property type="entry name" value="AAA_lid_2"/>
    <property type="match status" value="1"/>
</dbReference>
<accession>A0ABN5XQR5</accession>
<dbReference type="Gene3D" id="1.10.8.80">
    <property type="entry name" value="Magnesium chelatase subunit I, C-Terminal domain"/>
    <property type="match status" value="1"/>
</dbReference>
<dbReference type="CDD" id="cd00009">
    <property type="entry name" value="AAA"/>
    <property type="match status" value="1"/>
</dbReference>
<dbReference type="InterPro" id="IPR041628">
    <property type="entry name" value="ChlI/MoxR_AAA_lid"/>
</dbReference>